<protein>
    <submittedName>
        <fullName evidence="2">Uncharacterized membrane protein HdeD (DUF308 family)</fullName>
    </submittedName>
</protein>
<comment type="caution">
    <text evidence="2">The sequence shown here is derived from an EMBL/GenBank/DDBJ whole genome shotgun (WGS) entry which is preliminary data.</text>
</comment>
<dbReference type="EMBL" id="JAFBDZ010000001">
    <property type="protein sequence ID" value="MBM7584942.1"/>
    <property type="molecule type" value="Genomic_DNA"/>
</dbReference>
<accession>A0ABS2NAQ5</accession>
<gene>
    <name evidence="2" type="ORF">JOC86_001479</name>
</gene>
<dbReference type="Proteomes" id="UP001646157">
    <property type="component" value="Unassembled WGS sequence"/>
</dbReference>
<proteinExistence type="predicted"/>
<keyword evidence="1" id="KW-1133">Transmembrane helix</keyword>
<sequence length="101" mass="11726">MYAFVFLIVVSFIFYIVYKVRSVRTNRPIEKRWLSAKSSIALGLFVGFFGINQLFLRQTTVTYIIAALFILVGFGSVWAGWKAYRHYLPYAISEAEELDKK</sequence>
<name>A0ABS2NAQ5_9BACI</name>
<keyword evidence="3" id="KW-1185">Reference proteome</keyword>
<keyword evidence="1" id="KW-0812">Transmembrane</keyword>
<feature type="transmembrane region" description="Helical" evidence="1">
    <location>
        <begin position="61"/>
        <end position="81"/>
    </location>
</feature>
<dbReference type="RefSeq" id="WP_205169517.1">
    <property type="nucleotide sequence ID" value="NZ_JAFBDZ010000001.1"/>
</dbReference>
<organism evidence="2 3">
    <name type="scientific">Rossellomorea pakistanensis</name>
    <dbReference type="NCBI Taxonomy" id="992288"/>
    <lineage>
        <taxon>Bacteria</taxon>
        <taxon>Bacillati</taxon>
        <taxon>Bacillota</taxon>
        <taxon>Bacilli</taxon>
        <taxon>Bacillales</taxon>
        <taxon>Bacillaceae</taxon>
        <taxon>Rossellomorea</taxon>
    </lineage>
</organism>
<dbReference type="InterPro" id="IPR025618">
    <property type="entry name" value="YtpI"/>
</dbReference>
<evidence type="ECO:0000313" key="3">
    <source>
        <dbReference type="Proteomes" id="UP001646157"/>
    </source>
</evidence>
<evidence type="ECO:0000313" key="2">
    <source>
        <dbReference type="EMBL" id="MBM7584942.1"/>
    </source>
</evidence>
<keyword evidence="1" id="KW-0472">Membrane</keyword>
<feature type="transmembrane region" description="Helical" evidence="1">
    <location>
        <begin position="34"/>
        <end position="55"/>
    </location>
</feature>
<feature type="transmembrane region" description="Helical" evidence="1">
    <location>
        <begin position="6"/>
        <end position="22"/>
    </location>
</feature>
<evidence type="ECO:0000256" key="1">
    <source>
        <dbReference type="SAM" id="Phobius"/>
    </source>
</evidence>
<dbReference type="Pfam" id="PF14007">
    <property type="entry name" value="YtpI"/>
    <property type="match status" value="1"/>
</dbReference>
<reference evidence="2 3" key="1">
    <citation type="submission" date="2021-01" db="EMBL/GenBank/DDBJ databases">
        <title>Genomic Encyclopedia of Type Strains, Phase IV (KMG-IV): sequencing the most valuable type-strain genomes for metagenomic binning, comparative biology and taxonomic classification.</title>
        <authorList>
            <person name="Goeker M."/>
        </authorList>
    </citation>
    <scope>NUCLEOTIDE SEQUENCE [LARGE SCALE GENOMIC DNA]</scope>
    <source>
        <strain evidence="2 3">DSM 24834</strain>
    </source>
</reference>